<dbReference type="Proteomes" id="UP000281118">
    <property type="component" value="Unassembled WGS sequence"/>
</dbReference>
<proteinExistence type="predicted"/>
<accession>A0A3S1A318</accession>
<dbReference type="GO" id="GO:0016740">
    <property type="term" value="F:transferase activity"/>
    <property type="evidence" value="ECO:0007669"/>
    <property type="project" value="UniProtKB-KW"/>
</dbReference>
<sequence length="339" mass="38250">MLTPPDLPHEAIAQCLAGAYKLHDIRAEFLPLGADVDSAVFRIDASDGATYFLKLRRNGFDRSVVAVPAFLHHDKGIEAVMAPLPTTGGQLSVQGHGFDWALYPFFEGRNGFERALTSRQWVALGAALGAIHRTELPEALSAALPRERYDHHWREGVRRYQRRFINDVKGDDIAMRFLAFWEEHAEEIDNIVYRSEQLASILLERPPQLVPCHSDLHAGNVLVGDDDRLAIVDWDTLILAPKERDLMFIGGGVGHAWNQPHEEALFHEGYGAKKEDIDAVALAYYRHERIVKDLLEFCDQMFDGTASTQDREEGLRQMQNQFLPDDVVAIAHRSYDAIT</sequence>
<organism evidence="2 3">
    <name type="scientific">Variovorax guangxiensis</name>
    <dbReference type="NCBI Taxonomy" id="1775474"/>
    <lineage>
        <taxon>Bacteria</taxon>
        <taxon>Pseudomonadati</taxon>
        <taxon>Pseudomonadota</taxon>
        <taxon>Betaproteobacteria</taxon>
        <taxon>Burkholderiales</taxon>
        <taxon>Comamonadaceae</taxon>
        <taxon>Variovorax</taxon>
    </lineage>
</organism>
<dbReference type="Gene3D" id="1.20.58.840">
    <property type="match status" value="1"/>
</dbReference>
<name>A0A3S1A318_9BURK</name>
<dbReference type="Gene3D" id="3.30.200.20">
    <property type="entry name" value="Phosphorylase Kinase, domain 1"/>
    <property type="match status" value="1"/>
</dbReference>
<dbReference type="InterPro" id="IPR011009">
    <property type="entry name" value="Kinase-like_dom_sf"/>
</dbReference>
<comment type="caution">
    <text evidence="2">The sequence shown here is derived from an EMBL/GenBank/DDBJ whole genome shotgun (WGS) entry which is preliminary data.</text>
</comment>
<dbReference type="EMBL" id="RXFT01000004">
    <property type="protein sequence ID" value="RUR67873.1"/>
    <property type="molecule type" value="Genomic_DNA"/>
</dbReference>
<evidence type="ECO:0000259" key="1">
    <source>
        <dbReference type="Pfam" id="PF01636"/>
    </source>
</evidence>
<feature type="domain" description="Aminoglycoside phosphotransferase" evidence="1">
    <location>
        <begin position="30"/>
        <end position="271"/>
    </location>
</feature>
<dbReference type="InterPro" id="IPR002575">
    <property type="entry name" value="Aminoglycoside_PTrfase"/>
</dbReference>
<protein>
    <submittedName>
        <fullName evidence="2">Aminoglycoside phosphotransferase family protein</fullName>
    </submittedName>
</protein>
<reference evidence="2 3" key="1">
    <citation type="submission" date="2018-12" db="EMBL/GenBank/DDBJ databases">
        <title>The genome sequences of Variovorax guangxiensis DSM 27352.</title>
        <authorList>
            <person name="Gao J."/>
            <person name="Sun J."/>
        </authorList>
    </citation>
    <scope>NUCLEOTIDE SEQUENCE [LARGE SCALE GENOMIC DNA]</scope>
    <source>
        <strain evidence="2 3">DSM 27352</strain>
    </source>
</reference>
<dbReference type="Gene3D" id="1.10.510.10">
    <property type="entry name" value="Transferase(Phosphotransferase) domain 1"/>
    <property type="match status" value="1"/>
</dbReference>
<dbReference type="AlphaFoldDB" id="A0A3S1A318"/>
<dbReference type="SUPFAM" id="SSF56112">
    <property type="entry name" value="Protein kinase-like (PK-like)"/>
    <property type="match status" value="1"/>
</dbReference>
<evidence type="ECO:0000313" key="2">
    <source>
        <dbReference type="EMBL" id="RUR67873.1"/>
    </source>
</evidence>
<gene>
    <name evidence="2" type="ORF">EJP67_12480</name>
</gene>
<keyword evidence="2" id="KW-0808">Transferase</keyword>
<dbReference type="Pfam" id="PF01636">
    <property type="entry name" value="APH"/>
    <property type="match status" value="1"/>
</dbReference>
<dbReference type="RefSeq" id="WP_126022024.1">
    <property type="nucleotide sequence ID" value="NZ_RXFT01000004.1"/>
</dbReference>
<dbReference type="OrthoDB" id="236897at2"/>
<evidence type="ECO:0000313" key="3">
    <source>
        <dbReference type="Proteomes" id="UP000281118"/>
    </source>
</evidence>